<dbReference type="EMBL" id="JAYGHT010000136">
    <property type="protein sequence ID" value="MEA5521684.1"/>
    <property type="molecule type" value="Genomic_DNA"/>
</dbReference>
<evidence type="ECO:0000313" key="2">
    <source>
        <dbReference type="EMBL" id="MEA5521684.1"/>
    </source>
</evidence>
<evidence type="ECO:0000259" key="1">
    <source>
        <dbReference type="Pfam" id="PF16247"/>
    </source>
</evidence>
<reference evidence="2 3" key="1">
    <citation type="submission" date="2023-12" db="EMBL/GenBank/DDBJ databases">
        <title>Baltic Sea Cyanobacteria.</title>
        <authorList>
            <person name="Delbaje E."/>
            <person name="Fewer D.P."/>
            <person name="Shishido T.K."/>
        </authorList>
    </citation>
    <scope>NUCLEOTIDE SEQUENCE [LARGE SCALE GENOMIC DNA]</scope>
    <source>
        <strain evidence="2 3">CCNP 1315</strain>
    </source>
</reference>
<dbReference type="InterPro" id="IPR032596">
    <property type="entry name" value="DUF4904"/>
</dbReference>
<dbReference type="Proteomes" id="UP001301728">
    <property type="component" value="Unassembled WGS sequence"/>
</dbReference>
<proteinExistence type="predicted"/>
<dbReference type="SUPFAM" id="SSF54427">
    <property type="entry name" value="NTF2-like"/>
    <property type="match status" value="1"/>
</dbReference>
<gene>
    <name evidence="2" type="ORF">VB854_22355</name>
</gene>
<dbReference type="Pfam" id="PF16247">
    <property type="entry name" value="DUF4904"/>
    <property type="match status" value="1"/>
</dbReference>
<feature type="domain" description="DUF4904" evidence="1">
    <location>
        <begin position="1"/>
        <end position="129"/>
    </location>
</feature>
<dbReference type="InterPro" id="IPR032710">
    <property type="entry name" value="NTF2-like_dom_sf"/>
</dbReference>
<keyword evidence="3" id="KW-1185">Reference proteome</keyword>
<comment type="caution">
    <text evidence="2">The sequence shown here is derived from an EMBL/GenBank/DDBJ whole genome shotgun (WGS) entry which is preliminary data.</text>
</comment>
<name>A0ABU5U3F0_9CYAN</name>
<organism evidence="2 3">
    <name type="scientific">Limnoraphis robusta CCNP1315</name>
    <dbReference type="NCBI Taxonomy" id="3110306"/>
    <lineage>
        <taxon>Bacteria</taxon>
        <taxon>Bacillati</taxon>
        <taxon>Cyanobacteriota</taxon>
        <taxon>Cyanophyceae</taxon>
        <taxon>Oscillatoriophycideae</taxon>
        <taxon>Oscillatoriales</taxon>
        <taxon>Sirenicapillariaceae</taxon>
        <taxon>Limnoraphis</taxon>
    </lineage>
</organism>
<dbReference type="Gene3D" id="3.10.450.50">
    <property type="match status" value="1"/>
</dbReference>
<evidence type="ECO:0000313" key="3">
    <source>
        <dbReference type="Proteomes" id="UP001301728"/>
    </source>
</evidence>
<dbReference type="RefSeq" id="WP_323274710.1">
    <property type="nucleotide sequence ID" value="NZ_JAYGHT010000136.1"/>
</dbReference>
<protein>
    <submittedName>
        <fullName evidence="2">DUF4904 domain-containing protein</fullName>
    </submittedName>
</protein>
<accession>A0ABU5U3F0</accession>
<sequence length="130" mass="14570">MDKEQYRAIIETYFEAFGTSDFSGVKFSSGIQFLSPISQNTFDGVEAVVNFVSDVSTRVSEVNILSITVDYPTASGVWQMKTSKGTLYTLNNFFRLDEEGIVYVWPMFDPKAIVDNPSGLLSWLTGNGYY</sequence>